<evidence type="ECO:0000313" key="12">
    <source>
        <dbReference type="Proteomes" id="UP000191024"/>
    </source>
</evidence>
<reference evidence="12" key="1">
    <citation type="submission" date="2016-03" db="EMBL/GenBank/DDBJ databases">
        <authorList>
            <person name="Devillers H."/>
        </authorList>
    </citation>
    <scope>NUCLEOTIDE SEQUENCE [LARGE SCALE GENOMIC DNA]</scope>
</reference>
<evidence type="ECO:0000256" key="5">
    <source>
        <dbReference type="ARBA" id="ARBA00022824"/>
    </source>
</evidence>
<gene>
    <name evidence="11" type="ORF">LAMI_0H18734G</name>
</gene>
<evidence type="ECO:0000256" key="1">
    <source>
        <dbReference type="ARBA" id="ARBA00004477"/>
    </source>
</evidence>
<dbReference type="Proteomes" id="UP000191024">
    <property type="component" value="Chromosome H"/>
</dbReference>
<feature type="transmembrane region" description="Helical" evidence="10">
    <location>
        <begin position="98"/>
        <end position="116"/>
    </location>
</feature>
<dbReference type="GO" id="GO:0005789">
    <property type="term" value="C:endoplasmic reticulum membrane"/>
    <property type="evidence" value="ECO:0007669"/>
    <property type="project" value="UniProtKB-SubCell"/>
</dbReference>
<evidence type="ECO:0000256" key="2">
    <source>
        <dbReference type="ARBA" id="ARBA00009187"/>
    </source>
</evidence>
<evidence type="ECO:0000256" key="9">
    <source>
        <dbReference type="ARBA" id="ARBA00023136"/>
    </source>
</evidence>
<dbReference type="GO" id="GO:0097036">
    <property type="term" value="P:regulation of plasma membrane sterol distribution"/>
    <property type="evidence" value="ECO:0007669"/>
    <property type="project" value="UniProtKB-UniRule"/>
</dbReference>
<keyword evidence="12" id="KW-1185">Reference proteome</keyword>
<dbReference type="PANTHER" id="PTHR14467:SF0">
    <property type="entry name" value="PROTEIN ARV1"/>
    <property type="match status" value="1"/>
</dbReference>
<keyword evidence="4 10" id="KW-0812">Transmembrane</keyword>
<dbReference type="GO" id="GO:0000139">
    <property type="term" value="C:Golgi membrane"/>
    <property type="evidence" value="ECO:0007669"/>
    <property type="project" value="UniProtKB-SubCell"/>
</dbReference>
<dbReference type="AlphaFoldDB" id="A0A1G4KJK9"/>
<evidence type="ECO:0000256" key="3">
    <source>
        <dbReference type="ARBA" id="ARBA00022448"/>
    </source>
</evidence>
<evidence type="ECO:0000256" key="10">
    <source>
        <dbReference type="RuleBase" id="RU368065"/>
    </source>
</evidence>
<keyword evidence="5 10" id="KW-0256">Endoplasmic reticulum</keyword>
<keyword evidence="9 10" id="KW-0472">Membrane</keyword>
<comment type="function">
    <text evidence="10">Mediator of sterol homeostasis involved in sterol uptake, trafficking and distribution into membranes.</text>
</comment>
<keyword evidence="3 10" id="KW-0813">Transport</keyword>
<proteinExistence type="inferred from homology"/>
<dbReference type="EMBL" id="LT598468">
    <property type="protein sequence ID" value="SCV04744.1"/>
    <property type="molecule type" value="Genomic_DNA"/>
</dbReference>
<organism evidence="11 12">
    <name type="scientific">Lachancea mirantina</name>
    <dbReference type="NCBI Taxonomy" id="1230905"/>
    <lineage>
        <taxon>Eukaryota</taxon>
        <taxon>Fungi</taxon>
        <taxon>Dikarya</taxon>
        <taxon>Ascomycota</taxon>
        <taxon>Saccharomycotina</taxon>
        <taxon>Saccharomycetes</taxon>
        <taxon>Saccharomycetales</taxon>
        <taxon>Saccharomycetaceae</taxon>
        <taxon>Lachancea</taxon>
    </lineage>
</organism>
<evidence type="ECO:0000313" key="11">
    <source>
        <dbReference type="EMBL" id="SCV04744.1"/>
    </source>
</evidence>
<accession>A0A1G4KJK9</accession>
<keyword evidence="10" id="KW-0746">Sphingolipid metabolism</keyword>
<dbReference type="InterPro" id="IPR007290">
    <property type="entry name" value="Arv1"/>
</dbReference>
<dbReference type="GO" id="GO:0032366">
    <property type="term" value="P:intracellular sterol transport"/>
    <property type="evidence" value="ECO:0007669"/>
    <property type="project" value="UniProtKB-UniRule"/>
</dbReference>
<feature type="transmembrane region" description="Helical" evidence="10">
    <location>
        <begin position="148"/>
        <end position="165"/>
    </location>
</feature>
<feature type="transmembrane region" description="Helical" evidence="10">
    <location>
        <begin position="186"/>
        <end position="207"/>
    </location>
</feature>
<evidence type="ECO:0000256" key="6">
    <source>
        <dbReference type="ARBA" id="ARBA00022989"/>
    </source>
</evidence>
<evidence type="ECO:0000256" key="4">
    <source>
        <dbReference type="ARBA" id="ARBA00022692"/>
    </source>
</evidence>
<dbReference type="Pfam" id="PF04161">
    <property type="entry name" value="Arv1"/>
    <property type="match status" value="1"/>
</dbReference>
<dbReference type="STRING" id="1230905.A0A1G4KJK9"/>
<evidence type="ECO:0000256" key="8">
    <source>
        <dbReference type="ARBA" id="ARBA00023098"/>
    </source>
</evidence>
<dbReference type="GO" id="GO:0006665">
    <property type="term" value="P:sphingolipid metabolic process"/>
    <property type="evidence" value="ECO:0007669"/>
    <property type="project" value="UniProtKB-UniRule"/>
</dbReference>
<sequence>MICINCGQSTQSLYVTYSSDHIKLTDCAKCGEVVDCYVEFDNILLFIDLLLLKREAYKHLVFNSLETELSKFEKNKEDKGSSSIAQRLRSWCSRNDRLNRLWIIILAFEIYLTWVLEEQRSHFLKTSLQDTSWTCMEDVLQKTSLEQYSFFSFYCFMDLMLFRYFTERLLLSHLQWGKEYKYAGDIISYTILLSYGAKIFPVLMLIWPYDSAASTFIIKGVANLYIIEALRMVTNKSYSHIFTLFVAVCILKSICIKALICLLVSGFNIGVSIELMKRDYQAASHKISSLLLSQ</sequence>
<keyword evidence="10" id="KW-0333">Golgi apparatus</keyword>
<comment type="similarity">
    <text evidence="2 10">Belongs to the ARV1 family.</text>
</comment>
<keyword evidence="6 10" id="KW-1133">Transmembrane helix</keyword>
<comment type="subcellular location">
    <subcellularLocation>
        <location evidence="1 10">Endoplasmic reticulum membrane</location>
        <topology evidence="1 10">Multi-pass membrane protein</topology>
    </subcellularLocation>
    <subcellularLocation>
        <location evidence="10">Golgi apparatus membrane</location>
        <topology evidence="10">Multi-pass membrane protein</topology>
    </subcellularLocation>
</comment>
<feature type="transmembrane region" description="Helical" evidence="10">
    <location>
        <begin position="242"/>
        <end position="267"/>
    </location>
</feature>
<dbReference type="PANTHER" id="PTHR14467">
    <property type="entry name" value="ARV1"/>
    <property type="match status" value="1"/>
</dbReference>
<evidence type="ECO:0000256" key="7">
    <source>
        <dbReference type="ARBA" id="ARBA00023055"/>
    </source>
</evidence>
<dbReference type="OrthoDB" id="2192830at2759"/>
<protein>
    <recommendedName>
        <fullName evidence="10">Protein ARV</fullName>
    </recommendedName>
</protein>
<name>A0A1G4KJK9_9SACH</name>
<keyword evidence="7 10" id="KW-0445">Lipid transport</keyword>
<comment type="function">
    <text evidence="10">Regulates also the sphingolipid metabolism.</text>
</comment>
<dbReference type="GO" id="GO:0032541">
    <property type="term" value="C:cortical endoplasmic reticulum"/>
    <property type="evidence" value="ECO:0007669"/>
    <property type="project" value="TreeGrafter"/>
</dbReference>
<keyword evidence="8 10" id="KW-0443">Lipid metabolism</keyword>
<dbReference type="GO" id="GO:0016125">
    <property type="term" value="P:sterol metabolic process"/>
    <property type="evidence" value="ECO:0007669"/>
    <property type="project" value="UniProtKB-UniRule"/>
</dbReference>